<protein>
    <submittedName>
        <fullName evidence="2">DNAH1</fullName>
    </submittedName>
</protein>
<dbReference type="AlphaFoldDB" id="A0A7J7JS40"/>
<dbReference type="OrthoDB" id="447173at2759"/>
<accession>A0A7J7JS40</accession>
<reference evidence="2" key="1">
    <citation type="submission" date="2020-06" db="EMBL/GenBank/DDBJ databases">
        <title>Draft genome of Bugula neritina, a colonial animal packing powerful symbionts and potential medicines.</title>
        <authorList>
            <person name="Rayko M."/>
        </authorList>
    </citation>
    <scope>NUCLEOTIDE SEQUENCE [LARGE SCALE GENOMIC DNA]</scope>
    <source>
        <strain evidence="2">Kwan_BN1</strain>
    </source>
</reference>
<gene>
    <name evidence="2" type="ORF">EB796_013432</name>
</gene>
<evidence type="ECO:0000256" key="1">
    <source>
        <dbReference type="SAM" id="MobiDB-lite"/>
    </source>
</evidence>
<comment type="caution">
    <text evidence="2">The sequence shown here is derived from an EMBL/GenBank/DDBJ whole genome shotgun (WGS) entry which is preliminary data.</text>
</comment>
<sequence length="348" mass="39598">MSGTGRPFSANRTRCGRDPPSRGGQKYPEIKQRGYYSDILSAQAEERIGDPLQGPEQTQQDTLWQIVHNDHTPQATTFDTTKVDFTQQLKVDKHGKTTKSTDISDFPLQAYEPKVQLPFYTEPGQCPRKIEIERRKRHYQSQNLEALLAERGISTESLMPKDEDEEPTVILNADPENPAPFATFLDLETFDNSEYDTRTPEEWLAIGQDGDVRKPIPAKALLPAKNPIYAKFDIRDPGIKWVWYNVGVLDYDLDTNLYYVQKVNNKHRIIDEEGKPVVNGNVVDGESVHYKVAIVTVTVVPFLFRSRNGSCRFMLLVMISSTGTFMDAIIIRCNNRCNKMAYVATPLY</sequence>
<dbReference type="EMBL" id="VXIV02001969">
    <property type="protein sequence ID" value="KAF6028266.1"/>
    <property type="molecule type" value="Genomic_DNA"/>
</dbReference>
<evidence type="ECO:0000313" key="3">
    <source>
        <dbReference type="Proteomes" id="UP000593567"/>
    </source>
</evidence>
<organism evidence="2 3">
    <name type="scientific">Bugula neritina</name>
    <name type="common">Brown bryozoan</name>
    <name type="synonym">Sertularia neritina</name>
    <dbReference type="NCBI Taxonomy" id="10212"/>
    <lineage>
        <taxon>Eukaryota</taxon>
        <taxon>Metazoa</taxon>
        <taxon>Spiralia</taxon>
        <taxon>Lophotrochozoa</taxon>
        <taxon>Bryozoa</taxon>
        <taxon>Gymnolaemata</taxon>
        <taxon>Cheilostomatida</taxon>
        <taxon>Flustrina</taxon>
        <taxon>Buguloidea</taxon>
        <taxon>Bugulidae</taxon>
        <taxon>Bugula</taxon>
    </lineage>
</organism>
<name>A0A7J7JS40_BUGNE</name>
<evidence type="ECO:0000313" key="2">
    <source>
        <dbReference type="EMBL" id="KAF6028266.1"/>
    </source>
</evidence>
<keyword evidence="3" id="KW-1185">Reference proteome</keyword>
<dbReference type="Proteomes" id="UP000593567">
    <property type="component" value="Unassembled WGS sequence"/>
</dbReference>
<proteinExistence type="predicted"/>
<feature type="region of interest" description="Disordered" evidence="1">
    <location>
        <begin position="1"/>
        <end position="34"/>
    </location>
</feature>